<evidence type="ECO:0000313" key="2">
    <source>
        <dbReference type="EMBL" id="MTH53221.1"/>
    </source>
</evidence>
<name>A0A7X2V4K4_9BACI</name>
<dbReference type="InterPro" id="IPR004843">
    <property type="entry name" value="Calcineurin-like_PHP"/>
</dbReference>
<dbReference type="Proteomes" id="UP000434639">
    <property type="component" value="Unassembled WGS sequence"/>
</dbReference>
<evidence type="ECO:0000313" key="3">
    <source>
        <dbReference type="Proteomes" id="UP000434639"/>
    </source>
</evidence>
<accession>A0A7X2V4K4</accession>
<protein>
    <submittedName>
        <fullName evidence="2">Bis(5'-nucleosyl)-tetraphosphatase PrpE</fullName>
    </submittedName>
</protein>
<dbReference type="AlphaFoldDB" id="A0A7X2V4K4"/>
<dbReference type="EMBL" id="WMIB01000005">
    <property type="protein sequence ID" value="MTH53221.1"/>
    <property type="molecule type" value="Genomic_DNA"/>
</dbReference>
<proteinExistence type="predicted"/>
<keyword evidence="3" id="KW-1185">Reference proteome</keyword>
<dbReference type="InterPro" id="IPR041780">
    <property type="entry name" value="MPP_PrpE-like"/>
</dbReference>
<dbReference type="Pfam" id="PF00149">
    <property type="entry name" value="Metallophos"/>
    <property type="match status" value="1"/>
</dbReference>
<dbReference type="RefSeq" id="WP_155111756.1">
    <property type="nucleotide sequence ID" value="NZ_WMIB01000005.1"/>
</dbReference>
<dbReference type="NCBIfam" id="NF010148">
    <property type="entry name" value="PRK13625.1"/>
    <property type="match status" value="1"/>
</dbReference>
<organism evidence="2 3">
    <name type="scientific">Metabacillus mangrovi</name>
    <dbReference type="NCBI Taxonomy" id="1491830"/>
    <lineage>
        <taxon>Bacteria</taxon>
        <taxon>Bacillati</taxon>
        <taxon>Bacillota</taxon>
        <taxon>Bacilli</taxon>
        <taxon>Bacillales</taxon>
        <taxon>Bacillaceae</taxon>
        <taxon>Metabacillus</taxon>
    </lineage>
</organism>
<dbReference type="InterPro" id="IPR029052">
    <property type="entry name" value="Metallo-depent_PP-like"/>
</dbReference>
<dbReference type="InterPro" id="IPR050126">
    <property type="entry name" value="Ap4A_hydrolase"/>
</dbReference>
<dbReference type="SUPFAM" id="SSF56300">
    <property type="entry name" value="Metallo-dependent phosphatases"/>
    <property type="match status" value="1"/>
</dbReference>
<dbReference type="PANTHER" id="PTHR42850:SF7">
    <property type="entry name" value="BIS(5'-NUCLEOSYL)-TETRAPHOSPHATASE PRPE [ASYMMETRICAL]"/>
    <property type="match status" value="1"/>
</dbReference>
<reference evidence="2 3" key="1">
    <citation type="journal article" date="2017" name="Int. J. Syst. Evol. Microbiol.">
        <title>Bacillus mangrovi sp. nov., isolated from a sediment sample from a mangrove forest.</title>
        <authorList>
            <person name="Gupta V."/>
            <person name="Singh P.K."/>
            <person name="Korpole S."/>
            <person name="Tanuku N.R.S."/>
            <person name="Pinnaka A.K."/>
        </authorList>
    </citation>
    <scope>NUCLEOTIDE SEQUENCE [LARGE SCALE GENOMIC DNA]</scope>
    <source>
        <strain evidence="2 3">KCTC 33872</strain>
    </source>
</reference>
<comment type="caution">
    <text evidence="2">The sequence shown here is derived from an EMBL/GenBank/DDBJ whole genome shotgun (WGS) entry which is preliminary data.</text>
</comment>
<dbReference type="CDD" id="cd07423">
    <property type="entry name" value="MPP_Prp_like"/>
    <property type="match status" value="1"/>
</dbReference>
<feature type="domain" description="Calcineurin-like phosphoesterase" evidence="1">
    <location>
        <begin position="1"/>
        <end position="196"/>
    </location>
</feature>
<dbReference type="PANTHER" id="PTHR42850">
    <property type="entry name" value="METALLOPHOSPHOESTERASE"/>
    <property type="match status" value="1"/>
</dbReference>
<dbReference type="GO" id="GO:0005737">
    <property type="term" value="C:cytoplasm"/>
    <property type="evidence" value="ECO:0007669"/>
    <property type="project" value="TreeGrafter"/>
</dbReference>
<evidence type="ECO:0000259" key="1">
    <source>
        <dbReference type="Pfam" id="PF00149"/>
    </source>
</evidence>
<dbReference type="OrthoDB" id="9807890at2"/>
<sequence length="248" mass="28063">MKIDVIGDIHGCFAELQTLLSKLGYENQNGIPVHPEARKLSFVGDLTDRGPGSVNVIRCISAIIRAGAGYYSPGNHCDKLYRYLKGNDVHIVHGLETTVKELQQLDEKERREVRRQFMELYEQSPIYQVLDDGKLIVAHAGIKEKDIGRYTKRIKEFVLYGEVTGRTLENGLPERGDWARHYSGKPWIVYGHTPVLEPRMLNNTINIDTGAVFGGQLTAFRYPEKQTISVQSSLPFDSGRFREFPGLL</sequence>
<dbReference type="Gene3D" id="3.60.21.10">
    <property type="match status" value="1"/>
</dbReference>
<gene>
    <name evidence="2" type="primary">prpE</name>
    <name evidence="2" type="ORF">GKZ89_07325</name>
</gene>
<dbReference type="GO" id="GO:0016791">
    <property type="term" value="F:phosphatase activity"/>
    <property type="evidence" value="ECO:0007669"/>
    <property type="project" value="TreeGrafter"/>
</dbReference>